<keyword evidence="3" id="KW-1185">Reference proteome</keyword>
<gene>
    <name evidence="2" type="ORF">EVG20_g2688</name>
</gene>
<name>A0A4Y9Z639_9AGAM</name>
<feature type="region of interest" description="Disordered" evidence="1">
    <location>
        <begin position="199"/>
        <end position="233"/>
    </location>
</feature>
<evidence type="ECO:0000313" key="3">
    <source>
        <dbReference type="Proteomes" id="UP000298327"/>
    </source>
</evidence>
<feature type="compositionally biased region" description="Basic and acidic residues" evidence="1">
    <location>
        <begin position="204"/>
        <end position="219"/>
    </location>
</feature>
<comment type="caution">
    <text evidence="2">The sequence shown here is derived from an EMBL/GenBank/DDBJ whole genome shotgun (WGS) entry which is preliminary data.</text>
</comment>
<organism evidence="2 3">
    <name type="scientific">Dentipellis fragilis</name>
    <dbReference type="NCBI Taxonomy" id="205917"/>
    <lineage>
        <taxon>Eukaryota</taxon>
        <taxon>Fungi</taxon>
        <taxon>Dikarya</taxon>
        <taxon>Basidiomycota</taxon>
        <taxon>Agaricomycotina</taxon>
        <taxon>Agaricomycetes</taxon>
        <taxon>Russulales</taxon>
        <taxon>Hericiaceae</taxon>
        <taxon>Dentipellis</taxon>
    </lineage>
</organism>
<evidence type="ECO:0000256" key="1">
    <source>
        <dbReference type="SAM" id="MobiDB-lite"/>
    </source>
</evidence>
<protein>
    <submittedName>
        <fullName evidence="2">Uncharacterized protein</fullName>
    </submittedName>
</protein>
<dbReference type="EMBL" id="SEOQ01000109">
    <property type="protein sequence ID" value="TFY70326.1"/>
    <property type="molecule type" value="Genomic_DNA"/>
</dbReference>
<reference evidence="2 3" key="1">
    <citation type="submission" date="2019-02" db="EMBL/GenBank/DDBJ databases">
        <title>Genome sequencing of the rare red list fungi Dentipellis fragilis.</title>
        <authorList>
            <person name="Buettner E."/>
            <person name="Kellner H."/>
        </authorList>
    </citation>
    <scope>NUCLEOTIDE SEQUENCE [LARGE SCALE GENOMIC DNA]</scope>
    <source>
        <strain evidence="2 3">DSM 105465</strain>
    </source>
</reference>
<dbReference type="Proteomes" id="UP000298327">
    <property type="component" value="Unassembled WGS sequence"/>
</dbReference>
<evidence type="ECO:0000313" key="2">
    <source>
        <dbReference type="EMBL" id="TFY70326.1"/>
    </source>
</evidence>
<dbReference type="OrthoDB" id="10037289at2759"/>
<dbReference type="AlphaFoldDB" id="A0A4Y9Z639"/>
<proteinExistence type="predicted"/>
<accession>A0A4Y9Z639</accession>
<sequence length="296" mass="33391">MADPQEFILPAKYTFTPGMTLMHETSWERLKKLAEQAQNSDPDAHGLYIYNDFFGYAILDLVDRTLSSIHTLVVKKKWLDAFYAIVALTYFMDMNTEWLQIDNGERVDLTNQAYSALVVKTLHSLAAADPPLLNEATLPDLEGALKAIAQWAEDMDGLVGGPYGVVAKGYGKKLFGERTAEEHKRIKEAQDKAYERYVGSLSDAQREERGDLTPEERKAMLSAQDDEDEEKDEGVWFDGASADDVNTKDDSFKITPVWKAYKECIASFPDGPMRGPCWDLTEWSAAEKKQFSLSNY</sequence>